<dbReference type="Proteomes" id="UP001596031">
    <property type="component" value="Unassembled WGS sequence"/>
</dbReference>
<dbReference type="EMBL" id="JBHSMS010000057">
    <property type="protein sequence ID" value="MFC5512870.1"/>
    <property type="molecule type" value="Genomic_DNA"/>
</dbReference>
<dbReference type="PROSITE" id="PS51257">
    <property type="entry name" value="PROKAR_LIPOPROTEIN"/>
    <property type="match status" value="1"/>
</dbReference>
<evidence type="ECO:0000313" key="3">
    <source>
        <dbReference type="Proteomes" id="UP001596031"/>
    </source>
</evidence>
<name>A0ABW0PJJ6_9BURK</name>
<comment type="caution">
    <text evidence="2">The sequence shown here is derived from an EMBL/GenBank/DDBJ whole genome shotgun (WGS) entry which is preliminary data.</text>
</comment>
<protein>
    <recommendedName>
        <fullName evidence="4">Lipoprotein</fullName>
    </recommendedName>
</protein>
<accession>A0ABW0PJJ6</accession>
<feature type="signal peptide" evidence="1">
    <location>
        <begin position="1"/>
        <end position="19"/>
    </location>
</feature>
<evidence type="ECO:0000256" key="1">
    <source>
        <dbReference type="SAM" id="SignalP"/>
    </source>
</evidence>
<gene>
    <name evidence="2" type="ORF">ACFPOU_17345</name>
</gene>
<proteinExistence type="predicted"/>
<dbReference type="RefSeq" id="WP_379723970.1">
    <property type="nucleotide sequence ID" value="NZ_JBHSMS010000057.1"/>
</dbReference>
<reference evidence="3" key="1">
    <citation type="journal article" date="2019" name="Int. J. Syst. Evol. Microbiol.">
        <title>The Global Catalogue of Microorganisms (GCM) 10K type strain sequencing project: providing services to taxonomists for standard genome sequencing and annotation.</title>
        <authorList>
            <consortium name="The Broad Institute Genomics Platform"/>
            <consortium name="The Broad Institute Genome Sequencing Center for Infectious Disease"/>
            <person name="Wu L."/>
            <person name="Ma J."/>
        </authorList>
    </citation>
    <scope>NUCLEOTIDE SEQUENCE [LARGE SCALE GENOMIC DNA]</scope>
    <source>
        <strain evidence="3">CCUG 38813</strain>
    </source>
</reference>
<evidence type="ECO:0000313" key="2">
    <source>
        <dbReference type="EMBL" id="MFC5512870.1"/>
    </source>
</evidence>
<feature type="chain" id="PRO_5046713962" description="Lipoprotein" evidence="1">
    <location>
        <begin position="20"/>
        <end position="105"/>
    </location>
</feature>
<sequence>MKAMRIVPGALAAALALLAASGCATREYYHVPHEMAELYGAYPLSDGDTLRIERRGNRAWARLDGTEPVRLRAVGPLEFVTQDQALHLRFEPLAFTTEVVVRRLP</sequence>
<keyword evidence="3" id="KW-1185">Reference proteome</keyword>
<evidence type="ECO:0008006" key="4">
    <source>
        <dbReference type="Google" id="ProtNLM"/>
    </source>
</evidence>
<organism evidence="2 3">
    <name type="scientific">Massilia jejuensis</name>
    <dbReference type="NCBI Taxonomy" id="648894"/>
    <lineage>
        <taxon>Bacteria</taxon>
        <taxon>Pseudomonadati</taxon>
        <taxon>Pseudomonadota</taxon>
        <taxon>Betaproteobacteria</taxon>
        <taxon>Burkholderiales</taxon>
        <taxon>Oxalobacteraceae</taxon>
        <taxon>Telluria group</taxon>
        <taxon>Massilia</taxon>
    </lineage>
</organism>
<keyword evidence="1" id="KW-0732">Signal</keyword>